<name>A0A9N9HTZ7_9GLOM</name>
<evidence type="ECO:0000313" key="3">
    <source>
        <dbReference type="Proteomes" id="UP000789342"/>
    </source>
</evidence>
<organism evidence="2 3">
    <name type="scientific">Acaulospora morrowiae</name>
    <dbReference type="NCBI Taxonomy" id="94023"/>
    <lineage>
        <taxon>Eukaryota</taxon>
        <taxon>Fungi</taxon>
        <taxon>Fungi incertae sedis</taxon>
        <taxon>Mucoromycota</taxon>
        <taxon>Glomeromycotina</taxon>
        <taxon>Glomeromycetes</taxon>
        <taxon>Diversisporales</taxon>
        <taxon>Acaulosporaceae</taxon>
        <taxon>Acaulospora</taxon>
    </lineage>
</organism>
<dbReference type="InterPro" id="IPR000210">
    <property type="entry name" value="BTB/POZ_dom"/>
</dbReference>
<keyword evidence="3" id="KW-1185">Reference proteome</keyword>
<evidence type="ECO:0000313" key="2">
    <source>
        <dbReference type="EMBL" id="CAG8705739.1"/>
    </source>
</evidence>
<dbReference type="SUPFAM" id="SSF54695">
    <property type="entry name" value="POZ domain"/>
    <property type="match status" value="1"/>
</dbReference>
<dbReference type="Gene3D" id="3.30.710.10">
    <property type="entry name" value="Potassium Channel Kv1.1, Chain A"/>
    <property type="match status" value="1"/>
</dbReference>
<accession>A0A9N9HTZ7</accession>
<dbReference type="AlphaFoldDB" id="A0A9N9HTZ7"/>
<reference evidence="2" key="1">
    <citation type="submission" date="2021-06" db="EMBL/GenBank/DDBJ databases">
        <authorList>
            <person name="Kallberg Y."/>
            <person name="Tangrot J."/>
            <person name="Rosling A."/>
        </authorList>
    </citation>
    <scope>NUCLEOTIDE SEQUENCE</scope>
    <source>
        <strain evidence="2">CL551</strain>
    </source>
</reference>
<dbReference type="Proteomes" id="UP000789342">
    <property type="component" value="Unassembled WGS sequence"/>
</dbReference>
<protein>
    <submittedName>
        <fullName evidence="2">2809_t:CDS:1</fullName>
    </submittedName>
</protein>
<comment type="caution">
    <text evidence="2">The sequence shown here is derived from an EMBL/GenBank/DDBJ whole genome shotgun (WGS) entry which is preliminary data.</text>
</comment>
<sequence>MVNFDRENRSHYEFEVSSVSLLRHETYSPPFAHDCSLNQFWYIVIKPLHEYCALYLEPYHNPNASQADIFMARLTRCTYKIYARNLNGTEIIPISSNREGTYVVYKKSALMETILVGVKMPIVGVSEDPLISKFIAKLISPPNLRNVWRKGLRLSNTADVMFRVGEDEEKLFANSAILSKKSKYFRTLFEENCENCISANEYHFGNRHEIRILDFSYNTVLQMLRFIYTGEAYASTREEIYDIFSIAEKYKINGLKLKSRRLILGILNIETAAEILCKHAWKHPELKIEVMDFMIKNFSQIKKTDGYQKYMMNYAECPMFRVLNFEILMASLPESLN</sequence>
<dbReference type="InterPro" id="IPR011333">
    <property type="entry name" value="SKP1/BTB/POZ_sf"/>
</dbReference>
<dbReference type="PANTHER" id="PTHR24413">
    <property type="entry name" value="SPECKLE-TYPE POZ PROTEIN"/>
    <property type="match status" value="1"/>
</dbReference>
<dbReference type="Pfam" id="PF00651">
    <property type="entry name" value="BTB"/>
    <property type="match status" value="1"/>
</dbReference>
<gene>
    <name evidence="2" type="ORF">AMORRO_LOCUS12392</name>
</gene>
<dbReference type="SMART" id="SM00225">
    <property type="entry name" value="BTB"/>
    <property type="match status" value="1"/>
</dbReference>
<feature type="domain" description="BTB" evidence="1">
    <location>
        <begin position="158"/>
        <end position="236"/>
    </location>
</feature>
<dbReference type="OrthoDB" id="6359816at2759"/>
<dbReference type="EMBL" id="CAJVPV010018155">
    <property type="protein sequence ID" value="CAG8705739.1"/>
    <property type="molecule type" value="Genomic_DNA"/>
</dbReference>
<dbReference type="PROSITE" id="PS50097">
    <property type="entry name" value="BTB"/>
    <property type="match status" value="1"/>
</dbReference>
<evidence type="ECO:0000259" key="1">
    <source>
        <dbReference type="PROSITE" id="PS50097"/>
    </source>
</evidence>
<proteinExistence type="predicted"/>
<dbReference type="CDD" id="cd18186">
    <property type="entry name" value="BTB_POZ_ZBTB_KLHL-like"/>
    <property type="match status" value="1"/>
</dbReference>